<dbReference type="NCBIfam" id="TIGR02532">
    <property type="entry name" value="IV_pilin_GFxxxE"/>
    <property type="match status" value="1"/>
</dbReference>
<comment type="caution">
    <text evidence="2">The sequence shown here is derived from an EMBL/GenBank/DDBJ whole genome shotgun (WGS) entry which is preliminary data.</text>
</comment>
<dbReference type="Pfam" id="PF07963">
    <property type="entry name" value="N_methyl"/>
    <property type="match status" value="1"/>
</dbReference>
<protein>
    <recommendedName>
        <fullName evidence="4">Prepilin-type N-terminal cleavage/methylation domain-containing protein</fullName>
    </recommendedName>
</protein>
<reference evidence="2 3" key="1">
    <citation type="submission" date="2017-09" db="EMBL/GenBank/DDBJ databases">
        <title>Depth-based differentiation of microbial function through sediment-hosted aquifers and enrichment of novel symbionts in the deep terrestrial subsurface.</title>
        <authorList>
            <person name="Probst A.J."/>
            <person name="Ladd B."/>
            <person name="Jarett J.K."/>
            <person name="Geller-Mcgrath D.E."/>
            <person name="Sieber C.M."/>
            <person name="Emerson J.B."/>
            <person name="Anantharaman K."/>
            <person name="Thomas B.C."/>
            <person name="Malmstrom R."/>
            <person name="Stieglmeier M."/>
            <person name="Klingl A."/>
            <person name="Woyke T."/>
            <person name="Ryan C.M."/>
            <person name="Banfield J.F."/>
        </authorList>
    </citation>
    <scope>NUCLEOTIDE SEQUENCE [LARGE SCALE GENOMIC DNA]</scope>
    <source>
        <strain evidence="2">CG11_big_fil_rev_8_21_14_0_20_39_10</strain>
    </source>
</reference>
<evidence type="ECO:0000313" key="3">
    <source>
        <dbReference type="Proteomes" id="UP000230869"/>
    </source>
</evidence>
<gene>
    <name evidence="2" type="ORF">COV49_03095</name>
</gene>
<evidence type="ECO:0000256" key="1">
    <source>
        <dbReference type="SAM" id="Phobius"/>
    </source>
</evidence>
<dbReference type="InterPro" id="IPR012902">
    <property type="entry name" value="N_methyl_site"/>
</dbReference>
<organism evidence="2 3">
    <name type="scientific">Candidatus Falkowbacteria bacterium CG11_big_fil_rev_8_21_14_0_20_39_10</name>
    <dbReference type="NCBI Taxonomy" id="1974570"/>
    <lineage>
        <taxon>Bacteria</taxon>
        <taxon>Candidatus Falkowiibacteriota</taxon>
    </lineage>
</organism>
<feature type="non-terminal residue" evidence="2">
    <location>
        <position position="1"/>
    </location>
</feature>
<dbReference type="EMBL" id="PCWW01000053">
    <property type="protein sequence ID" value="PIR13167.1"/>
    <property type="molecule type" value="Genomic_DNA"/>
</dbReference>
<sequence>IPELEARHPSNLISGRQTALEILINQRSKVMSYRFRLKQQKGLTLIEIMVAISILVVAYIGIVQAYPFGLAVNKESGDSTIASYLCQGKLEEVISLGYDNIITGTIEAKARLSADPTDNLYNFQRQTTVAYVDGSLNDSVSDLGMKKISVTVYYVNALTKKEKSYNITTLISRR</sequence>
<feature type="transmembrane region" description="Helical" evidence="1">
    <location>
        <begin position="43"/>
        <end position="66"/>
    </location>
</feature>
<keyword evidence="1" id="KW-1133">Transmembrane helix</keyword>
<keyword evidence="1" id="KW-0472">Membrane</keyword>
<evidence type="ECO:0008006" key="4">
    <source>
        <dbReference type="Google" id="ProtNLM"/>
    </source>
</evidence>
<proteinExistence type="predicted"/>
<keyword evidence="1" id="KW-0812">Transmembrane</keyword>
<name>A0A2M6K8M8_9BACT</name>
<accession>A0A2M6K8M8</accession>
<dbReference type="Proteomes" id="UP000230869">
    <property type="component" value="Unassembled WGS sequence"/>
</dbReference>
<evidence type="ECO:0000313" key="2">
    <source>
        <dbReference type="EMBL" id="PIR13167.1"/>
    </source>
</evidence>
<dbReference type="AlphaFoldDB" id="A0A2M6K8M8"/>